<dbReference type="InterPro" id="IPR045621">
    <property type="entry name" value="BPD_transp_1_N"/>
</dbReference>
<feature type="transmembrane region" description="Helical" evidence="7">
    <location>
        <begin position="181"/>
        <end position="197"/>
    </location>
</feature>
<evidence type="ECO:0000256" key="5">
    <source>
        <dbReference type="ARBA" id="ARBA00022989"/>
    </source>
</evidence>
<dbReference type="PANTHER" id="PTHR43163:SF6">
    <property type="entry name" value="DIPEPTIDE TRANSPORT SYSTEM PERMEASE PROTEIN DPPB-RELATED"/>
    <property type="match status" value="1"/>
</dbReference>
<evidence type="ECO:0000256" key="4">
    <source>
        <dbReference type="ARBA" id="ARBA00022692"/>
    </source>
</evidence>
<gene>
    <name evidence="9" type="ORF">Asera_19310</name>
</gene>
<keyword evidence="4 7" id="KW-0812">Transmembrane</keyword>
<dbReference type="Gene3D" id="1.10.3720.10">
    <property type="entry name" value="MetI-like"/>
    <property type="match status" value="1"/>
</dbReference>
<feature type="transmembrane region" description="Helical" evidence="7">
    <location>
        <begin position="284"/>
        <end position="307"/>
    </location>
</feature>
<evidence type="ECO:0000313" key="9">
    <source>
        <dbReference type="EMBL" id="BCJ27823.1"/>
    </source>
</evidence>
<evidence type="ECO:0000256" key="1">
    <source>
        <dbReference type="ARBA" id="ARBA00004651"/>
    </source>
</evidence>
<evidence type="ECO:0000256" key="7">
    <source>
        <dbReference type="RuleBase" id="RU363032"/>
    </source>
</evidence>
<dbReference type="KEGG" id="aser:Asera_19310"/>
<dbReference type="OrthoDB" id="9809425at2"/>
<keyword evidence="5 7" id="KW-1133">Transmembrane helix</keyword>
<dbReference type="Proteomes" id="UP000680750">
    <property type="component" value="Chromosome"/>
</dbReference>
<feature type="transmembrane region" description="Helical" evidence="7">
    <location>
        <begin position="239"/>
        <end position="264"/>
    </location>
</feature>
<dbReference type="PROSITE" id="PS50928">
    <property type="entry name" value="ABC_TM1"/>
    <property type="match status" value="1"/>
</dbReference>
<comment type="similarity">
    <text evidence="7">Belongs to the binding-protein-dependent transport system permease family.</text>
</comment>
<keyword evidence="6 7" id="KW-0472">Membrane</keyword>
<dbReference type="InterPro" id="IPR000515">
    <property type="entry name" value="MetI-like"/>
</dbReference>
<keyword evidence="10" id="KW-1185">Reference proteome</keyword>
<protein>
    <submittedName>
        <fullName evidence="9">Peptide ABC transporter</fullName>
    </submittedName>
</protein>
<evidence type="ECO:0000259" key="8">
    <source>
        <dbReference type="PROSITE" id="PS50928"/>
    </source>
</evidence>
<dbReference type="Pfam" id="PF00528">
    <property type="entry name" value="BPD_transp_1"/>
    <property type="match status" value="1"/>
</dbReference>
<feature type="domain" description="ABC transmembrane type-1" evidence="8">
    <location>
        <begin position="95"/>
        <end position="300"/>
    </location>
</feature>
<dbReference type="SUPFAM" id="SSF161098">
    <property type="entry name" value="MetI-like"/>
    <property type="match status" value="1"/>
</dbReference>
<dbReference type="GO" id="GO:0005886">
    <property type="term" value="C:plasma membrane"/>
    <property type="evidence" value="ECO:0007669"/>
    <property type="project" value="UniProtKB-SubCell"/>
</dbReference>
<sequence length="319" mass="33782">MGWYLLRRLGAAVIVVLIASVVVFLGVRALPGDPAVVLAGENPTPQVIKSIRAEYGLDKSLPVQYLDYLKHLVTGNLGTSTQDKLPVSQILANRIPVTLELAILAMLVAIVVGVLFGTIAAARRGKFSDYTATGFGLLGLSVPHFWLGLLAILLFAVKLRWLPASGYVPFTENPAQNLERMILPALVLGTGFAAVLMRQTRSAMLGALSADYVRTARSKGLSGPRVVGVHALRNSLTTVVTVLGLQLGGLISGAVVTEQIFVIPGFGKLTVDAVLTRNYPVIEAVVLVTVVGYIVVNLLVDVAYAALNPRIRLAGATNG</sequence>
<feature type="transmembrane region" description="Helical" evidence="7">
    <location>
        <begin position="134"/>
        <end position="161"/>
    </location>
</feature>
<dbReference type="PANTHER" id="PTHR43163">
    <property type="entry name" value="DIPEPTIDE TRANSPORT SYSTEM PERMEASE PROTEIN DPPB-RELATED"/>
    <property type="match status" value="1"/>
</dbReference>
<dbReference type="AlphaFoldDB" id="A0A810KX92"/>
<dbReference type="CDD" id="cd06261">
    <property type="entry name" value="TM_PBP2"/>
    <property type="match status" value="1"/>
</dbReference>
<evidence type="ECO:0000256" key="6">
    <source>
        <dbReference type="ARBA" id="ARBA00023136"/>
    </source>
</evidence>
<keyword evidence="2 7" id="KW-0813">Transport</keyword>
<organism evidence="9 10">
    <name type="scientific">Actinocatenispora sera</name>
    <dbReference type="NCBI Taxonomy" id="390989"/>
    <lineage>
        <taxon>Bacteria</taxon>
        <taxon>Bacillati</taxon>
        <taxon>Actinomycetota</taxon>
        <taxon>Actinomycetes</taxon>
        <taxon>Micromonosporales</taxon>
        <taxon>Micromonosporaceae</taxon>
        <taxon>Actinocatenispora</taxon>
    </lineage>
</organism>
<evidence type="ECO:0000256" key="2">
    <source>
        <dbReference type="ARBA" id="ARBA00022448"/>
    </source>
</evidence>
<dbReference type="Pfam" id="PF19300">
    <property type="entry name" value="BPD_transp_1_N"/>
    <property type="match status" value="1"/>
</dbReference>
<comment type="subcellular location">
    <subcellularLocation>
        <location evidence="1 7">Cell membrane</location>
        <topology evidence="1 7">Multi-pass membrane protein</topology>
    </subcellularLocation>
</comment>
<accession>A0A810KX92</accession>
<proteinExistence type="inferred from homology"/>
<dbReference type="EMBL" id="AP023354">
    <property type="protein sequence ID" value="BCJ27823.1"/>
    <property type="molecule type" value="Genomic_DNA"/>
</dbReference>
<evidence type="ECO:0000256" key="3">
    <source>
        <dbReference type="ARBA" id="ARBA00022475"/>
    </source>
</evidence>
<dbReference type="GO" id="GO:0071916">
    <property type="term" value="F:dipeptide transmembrane transporter activity"/>
    <property type="evidence" value="ECO:0007669"/>
    <property type="project" value="TreeGrafter"/>
</dbReference>
<keyword evidence="3" id="KW-1003">Cell membrane</keyword>
<evidence type="ECO:0000313" key="10">
    <source>
        <dbReference type="Proteomes" id="UP000680750"/>
    </source>
</evidence>
<name>A0A810KX92_9ACTN</name>
<dbReference type="RefSeq" id="WP_030446598.1">
    <property type="nucleotide sequence ID" value="NZ_AP023354.1"/>
</dbReference>
<feature type="transmembrane region" description="Helical" evidence="7">
    <location>
        <begin position="101"/>
        <end position="122"/>
    </location>
</feature>
<reference evidence="9" key="1">
    <citation type="submission" date="2020-08" db="EMBL/GenBank/DDBJ databases">
        <title>Whole genome shotgun sequence of Actinocatenispora sera NBRC 101916.</title>
        <authorList>
            <person name="Komaki H."/>
            <person name="Tamura T."/>
        </authorList>
    </citation>
    <scope>NUCLEOTIDE SEQUENCE</scope>
    <source>
        <strain evidence="9">NBRC 101916</strain>
    </source>
</reference>
<dbReference type="InterPro" id="IPR035906">
    <property type="entry name" value="MetI-like_sf"/>
</dbReference>
<feature type="transmembrane region" description="Helical" evidence="7">
    <location>
        <begin position="9"/>
        <end position="30"/>
    </location>
</feature>